<evidence type="ECO:0000259" key="3">
    <source>
        <dbReference type="Pfam" id="PF04321"/>
    </source>
</evidence>
<comment type="function">
    <text evidence="2">Catalyzes the reduction of dTDP-6-deoxy-L-lyxo-4-hexulose to yield dTDP-L-rhamnose.</text>
</comment>
<keyword evidence="2" id="KW-0521">NADP</keyword>
<evidence type="ECO:0000313" key="5">
    <source>
        <dbReference type="Proteomes" id="UP000305778"/>
    </source>
</evidence>
<dbReference type="PANTHER" id="PTHR10491">
    <property type="entry name" value="DTDP-4-DEHYDRORHAMNOSE REDUCTASE"/>
    <property type="match status" value="1"/>
</dbReference>
<keyword evidence="2 4" id="KW-0560">Oxidoreductase</keyword>
<dbReference type="UniPathway" id="UPA00124"/>
<dbReference type="InterPro" id="IPR005913">
    <property type="entry name" value="dTDP_dehydrorham_reduct"/>
</dbReference>
<comment type="caution">
    <text evidence="4">The sequence shown here is derived from an EMBL/GenBank/DDBJ whole genome shotgun (WGS) entry which is preliminary data.</text>
</comment>
<dbReference type="Proteomes" id="UP000305778">
    <property type="component" value="Unassembled WGS sequence"/>
</dbReference>
<keyword evidence="5" id="KW-1185">Reference proteome</keyword>
<evidence type="ECO:0000313" key="4">
    <source>
        <dbReference type="EMBL" id="TKA13235.1"/>
    </source>
</evidence>
<comment type="similarity">
    <text evidence="1 2">Belongs to the dTDP-4-dehydrorhamnose reductase family.</text>
</comment>
<organism evidence="4 5">
    <name type="scientific">Actinacidiphila oryziradicis</name>
    <dbReference type="NCBI Taxonomy" id="2571141"/>
    <lineage>
        <taxon>Bacteria</taxon>
        <taxon>Bacillati</taxon>
        <taxon>Actinomycetota</taxon>
        <taxon>Actinomycetes</taxon>
        <taxon>Kitasatosporales</taxon>
        <taxon>Streptomycetaceae</taxon>
        <taxon>Actinacidiphila</taxon>
    </lineage>
</organism>
<reference evidence="4 5" key="1">
    <citation type="submission" date="2019-04" db="EMBL/GenBank/DDBJ databases">
        <title>Streptomyces oryziradicis sp. nov., a novel actinomycete isolated from rhizosphere soil of rice (Oryza sativa L.).</title>
        <authorList>
            <person name="Li C."/>
        </authorList>
    </citation>
    <scope>NUCLEOTIDE SEQUENCE [LARGE SCALE GENOMIC DNA]</scope>
    <source>
        <strain evidence="4 5">NEAU-C40</strain>
    </source>
</reference>
<dbReference type="Pfam" id="PF04321">
    <property type="entry name" value="RmlD_sub_bind"/>
    <property type="match status" value="1"/>
</dbReference>
<dbReference type="RefSeq" id="WP_136721395.1">
    <property type="nucleotide sequence ID" value="NZ_SUMC01000001.1"/>
</dbReference>
<protein>
    <recommendedName>
        <fullName evidence="2">dTDP-4-dehydrorhamnose reductase</fullName>
        <ecNumber evidence="2">1.1.1.133</ecNumber>
    </recommendedName>
</protein>
<dbReference type="OrthoDB" id="9803892at2"/>
<feature type="domain" description="RmlD-like substrate binding" evidence="3">
    <location>
        <begin position="8"/>
        <end position="285"/>
    </location>
</feature>
<proteinExistence type="inferred from homology"/>
<dbReference type="Gene3D" id="3.90.25.10">
    <property type="entry name" value="UDP-galactose 4-epimerase, domain 1"/>
    <property type="match status" value="1"/>
</dbReference>
<accession>A0A4U0T991</accession>
<gene>
    <name evidence="4" type="primary">rfbD</name>
    <name evidence="4" type="ORF">FCI23_00400</name>
</gene>
<dbReference type="PANTHER" id="PTHR10491:SF4">
    <property type="entry name" value="METHIONINE ADENOSYLTRANSFERASE 2 SUBUNIT BETA"/>
    <property type="match status" value="1"/>
</dbReference>
<dbReference type="EMBL" id="SUMC01000001">
    <property type="protein sequence ID" value="TKA13235.1"/>
    <property type="molecule type" value="Genomic_DNA"/>
</dbReference>
<dbReference type="GO" id="GO:0008831">
    <property type="term" value="F:dTDP-4-dehydrorhamnose reductase activity"/>
    <property type="evidence" value="ECO:0007669"/>
    <property type="project" value="UniProtKB-EC"/>
</dbReference>
<name>A0A4U0T991_9ACTN</name>
<evidence type="ECO:0000256" key="1">
    <source>
        <dbReference type="ARBA" id="ARBA00010944"/>
    </source>
</evidence>
<comment type="pathway">
    <text evidence="2">Carbohydrate biosynthesis; dTDP-L-rhamnose biosynthesis.</text>
</comment>
<sequence length="298" mass="31748">MTATATWLVTGAGGMLAQDLLARLRDESVIALDRKALDITDADAAHAAIAEHRPDVVVNCAAWTAVDDAETREADALRINGDGPRNLAEACAKTGARLLQVSTDYVFAGDGTKPYAEDASTGPRSAYGRTKFAGEQAVLSGIPDAGYVVRTAWLYGAGGGNFVRTMIKLARVKDTLDVVDDQRGQPTWTADLADRLVRLGRAALAGNAPAGVYHGTSGGETTWFGFTREIFRLLGADPERVRPTSSGAFVRPAPRPAYSVLGHDRWQAAGIEPIRDWREALQSAFPALLAAERAMPVT</sequence>
<dbReference type="InterPro" id="IPR029903">
    <property type="entry name" value="RmlD-like-bd"/>
</dbReference>
<dbReference type="EC" id="1.1.1.133" evidence="2"/>
<dbReference type="GO" id="GO:0005829">
    <property type="term" value="C:cytosol"/>
    <property type="evidence" value="ECO:0007669"/>
    <property type="project" value="TreeGrafter"/>
</dbReference>
<evidence type="ECO:0000256" key="2">
    <source>
        <dbReference type="RuleBase" id="RU364082"/>
    </source>
</evidence>
<dbReference type="SUPFAM" id="SSF51735">
    <property type="entry name" value="NAD(P)-binding Rossmann-fold domains"/>
    <property type="match status" value="1"/>
</dbReference>
<dbReference type="NCBIfam" id="TIGR01214">
    <property type="entry name" value="rmlD"/>
    <property type="match status" value="1"/>
</dbReference>
<dbReference type="AlphaFoldDB" id="A0A4U0T991"/>
<dbReference type="Gene3D" id="3.40.50.720">
    <property type="entry name" value="NAD(P)-binding Rossmann-like Domain"/>
    <property type="match status" value="1"/>
</dbReference>
<dbReference type="InterPro" id="IPR036291">
    <property type="entry name" value="NAD(P)-bd_dom_sf"/>
</dbReference>
<dbReference type="CDD" id="cd05254">
    <property type="entry name" value="dTDP_HR_like_SDR_e"/>
    <property type="match status" value="1"/>
</dbReference>
<dbReference type="GO" id="GO:0019305">
    <property type="term" value="P:dTDP-rhamnose biosynthetic process"/>
    <property type="evidence" value="ECO:0007669"/>
    <property type="project" value="UniProtKB-UniPathway"/>
</dbReference>